<keyword evidence="2" id="KW-1185">Reference proteome</keyword>
<name>A0A8R7QBX3_TRIUA</name>
<dbReference type="Proteomes" id="UP000015106">
    <property type="component" value="Chromosome 5"/>
</dbReference>
<evidence type="ECO:0000313" key="2">
    <source>
        <dbReference type="Proteomes" id="UP000015106"/>
    </source>
</evidence>
<dbReference type="AlphaFoldDB" id="A0A8R7QBX3"/>
<accession>A0A8R7QBX3</accession>
<dbReference type="EnsemblPlants" id="TuG1812G0500002127.01.T01">
    <property type="protein sequence ID" value="TuG1812G0500002127.01.T01.cds257889"/>
    <property type="gene ID" value="TuG1812G0500002127.01"/>
</dbReference>
<dbReference type="Gramene" id="TuG1812G0500002127.01.T01">
    <property type="protein sequence ID" value="TuG1812G0500002127.01.T01.cds257889"/>
    <property type="gene ID" value="TuG1812G0500002127.01"/>
</dbReference>
<reference evidence="2" key="1">
    <citation type="journal article" date="2013" name="Nature">
        <title>Draft genome of the wheat A-genome progenitor Triticum urartu.</title>
        <authorList>
            <person name="Ling H.Q."/>
            <person name="Zhao S."/>
            <person name="Liu D."/>
            <person name="Wang J."/>
            <person name="Sun H."/>
            <person name="Zhang C."/>
            <person name="Fan H."/>
            <person name="Li D."/>
            <person name="Dong L."/>
            <person name="Tao Y."/>
            <person name="Gao C."/>
            <person name="Wu H."/>
            <person name="Li Y."/>
            <person name="Cui Y."/>
            <person name="Guo X."/>
            <person name="Zheng S."/>
            <person name="Wang B."/>
            <person name="Yu K."/>
            <person name="Liang Q."/>
            <person name="Yang W."/>
            <person name="Lou X."/>
            <person name="Chen J."/>
            <person name="Feng M."/>
            <person name="Jian J."/>
            <person name="Zhang X."/>
            <person name="Luo G."/>
            <person name="Jiang Y."/>
            <person name="Liu J."/>
            <person name="Wang Z."/>
            <person name="Sha Y."/>
            <person name="Zhang B."/>
            <person name="Wu H."/>
            <person name="Tang D."/>
            <person name="Shen Q."/>
            <person name="Xue P."/>
            <person name="Zou S."/>
            <person name="Wang X."/>
            <person name="Liu X."/>
            <person name="Wang F."/>
            <person name="Yang Y."/>
            <person name="An X."/>
            <person name="Dong Z."/>
            <person name="Zhang K."/>
            <person name="Zhang X."/>
            <person name="Luo M.C."/>
            <person name="Dvorak J."/>
            <person name="Tong Y."/>
            <person name="Wang J."/>
            <person name="Yang H."/>
            <person name="Li Z."/>
            <person name="Wang D."/>
            <person name="Zhang A."/>
            <person name="Wang J."/>
        </authorList>
    </citation>
    <scope>NUCLEOTIDE SEQUENCE</scope>
    <source>
        <strain evidence="2">cv. G1812</strain>
    </source>
</reference>
<evidence type="ECO:0000313" key="1">
    <source>
        <dbReference type="EnsemblPlants" id="TuG1812G0500002127.01.T01.cds257889"/>
    </source>
</evidence>
<protein>
    <submittedName>
        <fullName evidence="1">Uncharacterized protein</fullName>
    </submittedName>
</protein>
<reference evidence="1" key="3">
    <citation type="submission" date="2022-06" db="UniProtKB">
        <authorList>
            <consortium name="EnsemblPlants"/>
        </authorList>
    </citation>
    <scope>IDENTIFICATION</scope>
</reference>
<proteinExistence type="predicted"/>
<reference evidence="1" key="2">
    <citation type="submission" date="2018-03" db="EMBL/GenBank/DDBJ databases">
        <title>The Triticum urartu genome reveals the dynamic nature of wheat genome evolution.</title>
        <authorList>
            <person name="Ling H."/>
            <person name="Ma B."/>
            <person name="Shi X."/>
            <person name="Liu H."/>
            <person name="Dong L."/>
            <person name="Sun H."/>
            <person name="Cao Y."/>
            <person name="Gao Q."/>
            <person name="Zheng S."/>
            <person name="Li Y."/>
            <person name="Yu Y."/>
            <person name="Du H."/>
            <person name="Qi M."/>
            <person name="Li Y."/>
            <person name="Yu H."/>
            <person name="Cui Y."/>
            <person name="Wang N."/>
            <person name="Chen C."/>
            <person name="Wu H."/>
            <person name="Zhao Y."/>
            <person name="Zhang J."/>
            <person name="Li Y."/>
            <person name="Zhou W."/>
            <person name="Zhang B."/>
            <person name="Hu W."/>
            <person name="Eijk M."/>
            <person name="Tang J."/>
            <person name="Witsenboer H."/>
            <person name="Zhao S."/>
            <person name="Li Z."/>
            <person name="Zhang A."/>
            <person name="Wang D."/>
            <person name="Liang C."/>
        </authorList>
    </citation>
    <scope>NUCLEOTIDE SEQUENCE [LARGE SCALE GENOMIC DNA]</scope>
    <source>
        <strain evidence="1">cv. G1812</strain>
    </source>
</reference>
<sequence length="52" mass="6019">MERSFFYPIKGAFINSKCSIKRMHAASAQLGCTQPIADSLTQKRKNQTYWHQ</sequence>
<organism evidence="1 2">
    <name type="scientific">Triticum urartu</name>
    <name type="common">Red wild einkorn</name>
    <name type="synonym">Crithodium urartu</name>
    <dbReference type="NCBI Taxonomy" id="4572"/>
    <lineage>
        <taxon>Eukaryota</taxon>
        <taxon>Viridiplantae</taxon>
        <taxon>Streptophyta</taxon>
        <taxon>Embryophyta</taxon>
        <taxon>Tracheophyta</taxon>
        <taxon>Spermatophyta</taxon>
        <taxon>Magnoliopsida</taxon>
        <taxon>Liliopsida</taxon>
        <taxon>Poales</taxon>
        <taxon>Poaceae</taxon>
        <taxon>BOP clade</taxon>
        <taxon>Pooideae</taxon>
        <taxon>Triticodae</taxon>
        <taxon>Triticeae</taxon>
        <taxon>Triticinae</taxon>
        <taxon>Triticum</taxon>
    </lineage>
</organism>